<evidence type="ECO:0000256" key="1">
    <source>
        <dbReference type="SAM" id="MobiDB-lite"/>
    </source>
</evidence>
<keyword evidence="5" id="KW-1185">Reference proteome</keyword>
<reference evidence="2" key="1">
    <citation type="submission" date="2020-06" db="EMBL/GenBank/DDBJ databases">
        <authorList>
            <person name="Li T."/>
            <person name="Hu X."/>
            <person name="Zhang T."/>
            <person name="Song X."/>
            <person name="Zhang H."/>
            <person name="Dai N."/>
            <person name="Sheng W."/>
            <person name="Hou X."/>
            <person name="Wei L."/>
        </authorList>
    </citation>
    <scope>NUCLEOTIDE SEQUENCE</scope>
    <source>
        <strain evidence="2">3651</strain>
        <tissue evidence="2">Leaf</tissue>
    </source>
</reference>
<evidence type="ECO:0000313" key="5">
    <source>
        <dbReference type="Proteomes" id="UP001293254"/>
    </source>
</evidence>
<dbReference type="AlphaFoldDB" id="A0AAE2C7L8"/>
<name>A0AAE2C7L8_9LAMI</name>
<sequence length="117" mass="13422">MSGIRKKRSNSERISQPTPIRLTWNWRNSSKRSEGNSNRKAQASLAVHLRRSRIRFRRSVQLSVSALIKEFCAEVNESRERFDSGRTSMSYDSESPRASIKTASSLQPVWPALQQDV</sequence>
<proteinExistence type="predicted"/>
<dbReference type="EMBL" id="JACGWO010000025">
    <property type="protein sequence ID" value="KAK4412128.1"/>
    <property type="molecule type" value="Genomic_DNA"/>
</dbReference>
<reference evidence="2" key="2">
    <citation type="journal article" date="2024" name="Plant">
        <title>Genomic evolution and insights into agronomic trait innovations of Sesamum species.</title>
        <authorList>
            <person name="Miao H."/>
            <person name="Wang L."/>
            <person name="Qu L."/>
            <person name="Liu H."/>
            <person name="Sun Y."/>
            <person name="Le M."/>
            <person name="Wang Q."/>
            <person name="Wei S."/>
            <person name="Zheng Y."/>
            <person name="Lin W."/>
            <person name="Duan Y."/>
            <person name="Cao H."/>
            <person name="Xiong S."/>
            <person name="Wang X."/>
            <person name="Wei L."/>
            <person name="Li C."/>
            <person name="Ma Q."/>
            <person name="Ju M."/>
            <person name="Zhao R."/>
            <person name="Li G."/>
            <person name="Mu C."/>
            <person name="Tian Q."/>
            <person name="Mei H."/>
            <person name="Zhang T."/>
            <person name="Gao T."/>
            <person name="Zhang H."/>
        </authorList>
    </citation>
    <scope>NUCLEOTIDE SEQUENCE</scope>
    <source>
        <strain evidence="2">3651</strain>
    </source>
</reference>
<organism evidence="2 5">
    <name type="scientific">Sesamum alatum</name>
    <dbReference type="NCBI Taxonomy" id="300844"/>
    <lineage>
        <taxon>Eukaryota</taxon>
        <taxon>Viridiplantae</taxon>
        <taxon>Streptophyta</taxon>
        <taxon>Embryophyta</taxon>
        <taxon>Tracheophyta</taxon>
        <taxon>Spermatophyta</taxon>
        <taxon>Magnoliopsida</taxon>
        <taxon>eudicotyledons</taxon>
        <taxon>Gunneridae</taxon>
        <taxon>Pentapetalae</taxon>
        <taxon>asterids</taxon>
        <taxon>lamiids</taxon>
        <taxon>Lamiales</taxon>
        <taxon>Pedaliaceae</taxon>
        <taxon>Sesamum</taxon>
    </lineage>
</organism>
<dbReference type="EMBL" id="JACGWO010000044">
    <property type="protein sequence ID" value="KAK4412009.1"/>
    <property type="molecule type" value="Genomic_DNA"/>
</dbReference>
<feature type="region of interest" description="Disordered" evidence="1">
    <location>
        <begin position="79"/>
        <end position="104"/>
    </location>
</feature>
<gene>
    <name evidence="4" type="ORF">Salat_2988300</name>
    <name evidence="3" type="ORF">Salat_2993000</name>
    <name evidence="2" type="ORF">Salat_2996500</name>
</gene>
<evidence type="ECO:0000313" key="4">
    <source>
        <dbReference type="EMBL" id="KAK4412261.1"/>
    </source>
</evidence>
<feature type="region of interest" description="Disordered" evidence="1">
    <location>
        <begin position="1"/>
        <end position="20"/>
    </location>
</feature>
<dbReference type="Proteomes" id="UP001293254">
    <property type="component" value="Unassembled WGS sequence"/>
</dbReference>
<protein>
    <submittedName>
        <fullName evidence="2">Uncharacterized protein</fullName>
    </submittedName>
</protein>
<comment type="caution">
    <text evidence="2">The sequence shown here is derived from an EMBL/GenBank/DDBJ whole genome shotgun (WGS) entry which is preliminary data.</text>
</comment>
<evidence type="ECO:0000313" key="2">
    <source>
        <dbReference type="EMBL" id="KAK4412009.1"/>
    </source>
</evidence>
<accession>A0AAE2C7L8</accession>
<dbReference type="EMBL" id="JACGWO010000016">
    <property type="protein sequence ID" value="KAK4412261.1"/>
    <property type="molecule type" value="Genomic_DNA"/>
</dbReference>
<evidence type="ECO:0000313" key="3">
    <source>
        <dbReference type="EMBL" id="KAK4412128.1"/>
    </source>
</evidence>